<organism evidence="3 4">
    <name type="scientific">Endocarpon pusillum</name>
    <dbReference type="NCBI Taxonomy" id="364733"/>
    <lineage>
        <taxon>Eukaryota</taxon>
        <taxon>Fungi</taxon>
        <taxon>Dikarya</taxon>
        <taxon>Ascomycota</taxon>
        <taxon>Pezizomycotina</taxon>
        <taxon>Eurotiomycetes</taxon>
        <taxon>Chaetothyriomycetidae</taxon>
        <taxon>Verrucariales</taxon>
        <taxon>Verrucariaceae</taxon>
        <taxon>Endocarpon</taxon>
    </lineage>
</organism>
<dbReference type="OrthoDB" id="3562449at2759"/>
<feature type="compositionally biased region" description="Polar residues" evidence="1">
    <location>
        <begin position="1"/>
        <end position="10"/>
    </location>
</feature>
<evidence type="ECO:0000313" key="3">
    <source>
        <dbReference type="EMBL" id="KAF7502948.1"/>
    </source>
</evidence>
<dbReference type="EMBL" id="JAACFV010000207">
    <property type="protein sequence ID" value="KAF7502948.1"/>
    <property type="molecule type" value="Genomic_DNA"/>
</dbReference>
<protein>
    <recommendedName>
        <fullName evidence="2">PiggyBac transposable element-derived protein domain-containing protein</fullName>
    </recommendedName>
</protein>
<comment type="caution">
    <text evidence="3">The sequence shown here is derived from an EMBL/GenBank/DDBJ whole genome shotgun (WGS) entry which is preliminary data.</text>
</comment>
<reference evidence="3" key="1">
    <citation type="submission" date="2020-02" db="EMBL/GenBank/DDBJ databases">
        <authorList>
            <person name="Palmer J.M."/>
        </authorList>
    </citation>
    <scope>NUCLEOTIDE SEQUENCE</scope>
    <source>
        <strain evidence="3">EPUS1.4</strain>
        <tissue evidence="3">Thallus</tissue>
    </source>
</reference>
<dbReference type="InterPro" id="IPR029526">
    <property type="entry name" value="PGBD"/>
</dbReference>
<keyword evidence="4" id="KW-1185">Reference proteome</keyword>
<dbReference type="AlphaFoldDB" id="A0A8H7DZY0"/>
<evidence type="ECO:0000313" key="4">
    <source>
        <dbReference type="Proteomes" id="UP000606974"/>
    </source>
</evidence>
<evidence type="ECO:0000259" key="2">
    <source>
        <dbReference type="Pfam" id="PF13843"/>
    </source>
</evidence>
<name>A0A8H7DZY0_9EURO</name>
<dbReference type="PANTHER" id="PTHR46599">
    <property type="entry name" value="PIGGYBAC TRANSPOSABLE ELEMENT-DERIVED PROTEIN 4"/>
    <property type="match status" value="1"/>
</dbReference>
<gene>
    <name evidence="3" type="ORF">GJ744_004794</name>
</gene>
<dbReference type="Proteomes" id="UP000606974">
    <property type="component" value="Unassembled WGS sequence"/>
</dbReference>
<feature type="region of interest" description="Disordered" evidence="1">
    <location>
        <begin position="1"/>
        <end position="39"/>
    </location>
</feature>
<evidence type="ECO:0000256" key="1">
    <source>
        <dbReference type="SAM" id="MobiDB-lite"/>
    </source>
</evidence>
<sequence length="192" mass="21991">MPRPQRNTQIPLRYRDSSPPPTQRSNNQAKRPKNDSKIVDRNQVDQALAVIEATEGADEPSTPISTELPQFKANYVENRAGAPRYTGLSALAFFQLFFSDFVIEMLSKETNKYAAAKLQNPIFLKKCHWVPITPAEILVFIGINLYFGLYHLAVRSDYWKFHNLGQFMSRDRWILIHRFFSTHSAPAPPNAP</sequence>
<accession>A0A8H7DZY0</accession>
<dbReference type="Pfam" id="PF13843">
    <property type="entry name" value="DDE_Tnp_1_7"/>
    <property type="match status" value="1"/>
</dbReference>
<feature type="domain" description="PiggyBac transposable element-derived protein" evidence="2">
    <location>
        <begin position="90"/>
        <end position="183"/>
    </location>
</feature>
<proteinExistence type="predicted"/>
<dbReference type="PANTHER" id="PTHR46599:SF3">
    <property type="entry name" value="PIGGYBAC TRANSPOSABLE ELEMENT-DERIVED PROTEIN 4"/>
    <property type="match status" value="1"/>
</dbReference>